<proteinExistence type="predicted"/>
<dbReference type="SUPFAM" id="SSF81901">
    <property type="entry name" value="HCP-like"/>
    <property type="match status" value="1"/>
</dbReference>
<dbReference type="EMBL" id="UINC01002917">
    <property type="protein sequence ID" value="SVA01577.1"/>
    <property type="molecule type" value="Genomic_DNA"/>
</dbReference>
<evidence type="ECO:0008006" key="2">
    <source>
        <dbReference type="Google" id="ProtNLM"/>
    </source>
</evidence>
<dbReference type="PANTHER" id="PTHR11102">
    <property type="entry name" value="SEL-1-LIKE PROTEIN"/>
    <property type="match status" value="1"/>
</dbReference>
<dbReference type="Pfam" id="PF08238">
    <property type="entry name" value="Sel1"/>
    <property type="match status" value="5"/>
</dbReference>
<dbReference type="Gene3D" id="1.25.40.10">
    <property type="entry name" value="Tetratricopeptide repeat domain"/>
    <property type="match status" value="2"/>
</dbReference>
<dbReference type="InterPro" id="IPR050767">
    <property type="entry name" value="Sel1_AlgK"/>
</dbReference>
<dbReference type="PANTHER" id="PTHR11102:SF160">
    <property type="entry name" value="ERAD-ASSOCIATED E3 UBIQUITIN-PROTEIN LIGASE COMPONENT HRD3"/>
    <property type="match status" value="1"/>
</dbReference>
<sequence>MRLLSPLLAVVVALSFVAPLWAQTPAIDALRVLADQGDPDAQYEFGCMHDVGCLDEAVLSNGLEIDSMDDAEAGHWYRLAADQGHAAAQSRLGDFYHFGYGVPRDYAEAMRWYRSAAVQGGAVAQYNLGVSYAIGRGVPLDDVEAARWYRRAADQGYTVAQYNLGNLYATGRGVPQDDVEAVRWYRFAAEQGHADAQWNLGLMYEVGIGIPQDYVAAHMWLHLSAARRTSAGGNLDLVAHDRARVASKMNTGQFAEAQRLAREWIARHSRN</sequence>
<gene>
    <name evidence="1" type="ORF">METZ01_LOCUS54431</name>
</gene>
<organism evidence="1">
    <name type="scientific">marine metagenome</name>
    <dbReference type="NCBI Taxonomy" id="408172"/>
    <lineage>
        <taxon>unclassified sequences</taxon>
        <taxon>metagenomes</taxon>
        <taxon>ecological metagenomes</taxon>
    </lineage>
</organism>
<evidence type="ECO:0000313" key="1">
    <source>
        <dbReference type="EMBL" id="SVA01577.1"/>
    </source>
</evidence>
<dbReference type="InterPro" id="IPR006597">
    <property type="entry name" value="Sel1-like"/>
</dbReference>
<name>A0A381SGY2_9ZZZZ</name>
<reference evidence="1" key="1">
    <citation type="submission" date="2018-05" db="EMBL/GenBank/DDBJ databases">
        <authorList>
            <person name="Lanie J.A."/>
            <person name="Ng W.-L."/>
            <person name="Kazmierczak K.M."/>
            <person name="Andrzejewski T.M."/>
            <person name="Davidsen T.M."/>
            <person name="Wayne K.J."/>
            <person name="Tettelin H."/>
            <person name="Glass J.I."/>
            <person name="Rusch D."/>
            <person name="Podicherti R."/>
            <person name="Tsui H.-C.T."/>
            <person name="Winkler M.E."/>
        </authorList>
    </citation>
    <scope>NUCLEOTIDE SEQUENCE</scope>
</reference>
<protein>
    <recommendedName>
        <fullName evidence="2">Sel1 repeat family protein</fullName>
    </recommendedName>
</protein>
<dbReference type="SMART" id="SM00671">
    <property type="entry name" value="SEL1"/>
    <property type="match status" value="5"/>
</dbReference>
<dbReference type="InterPro" id="IPR011990">
    <property type="entry name" value="TPR-like_helical_dom_sf"/>
</dbReference>
<accession>A0A381SGY2</accession>
<dbReference type="AlphaFoldDB" id="A0A381SGY2"/>